<evidence type="ECO:0000259" key="2">
    <source>
        <dbReference type="Pfam" id="PF01471"/>
    </source>
</evidence>
<sequence>MINCRKHAVAVAIARHLRDDFKDMVRILSVLFFSIFMTLPAAAQQSVWVQVEAQRTLTGAQNAARGYAAAGVPDVTGFALPGGWYGIALGPYEPIDANTQLRRLQNARAIPADSYIVDGNGFRTQFWPVGVTAPSGSVAVDPPATTTPDLTPIEAVEPEPIPEPILTPDEILREAQASEQALDLDEKRMLQTAMQWAGFHDGAIDGLYGRGTRLSMSLWQEANDHPPTGVLTSGQRVQLIGAYNAILDGMGLQLVRDDASGIEMQIPTGVVEFAEYAPPFARFDASGDVAAQVLLISQPGDQTRMFGLYEILQTLAIIPPEGERVRRDRSFVIEGADDKVKSYTSVQLENGEIKGFTLVWPAGDDVRRRRVLAEMVASFTTTSGVLDPAIARPDENQAIDMIAGLAVRKPIRDRSGFYINRAGDVLTTLEAIGECTSITLGLEHDATVVHQDARLGLAVLRPTSRLAPPAIAEFQTGVPRLNADIAVAGFPYGGVLTTPALTFGKLADIRGLNGEEEVKRLSIFAQPGDAGGPVYDNGGAVLGMLMPKTQENGQSLPPEVSFSVDADQIVASIIGAGLDVVTTDSVAYMTPESLTLMAADMTILVSCWSD</sequence>
<reference evidence="3 4" key="1">
    <citation type="journal article" date="2013" name="PLoS ONE">
        <title>Poles Apart: Arctic and Antarctic Octadecabacter strains Share High Genome Plasticity and a New Type of Xanthorhodopsin.</title>
        <authorList>
            <person name="Vollmers J."/>
            <person name="Voget S."/>
            <person name="Dietrich S."/>
            <person name="Gollnow K."/>
            <person name="Smits M."/>
            <person name="Meyer K."/>
            <person name="Brinkhoff T."/>
            <person name="Simon M."/>
            <person name="Daniel R."/>
        </authorList>
    </citation>
    <scope>NUCLEOTIDE SEQUENCE [LARGE SCALE GENOMIC DNA]</scope>
    <source>
        <strain evidence="3 4">238</strain>
    </source>
</reference>
<evidence type="ECO:0000313" key="3">
    <source>
        <dbReference type="EMBL" id="AGI72745.1"/>
    </source>
</evidence>
<gene>
    <name evidence="3" type="ORF">OA238_c27090</name>
</gene>
<dbReference type="Pfam" id="PF01471">
    <property type="entry name" value="PG_binding_1"/>
    <property type="match status" value="1"/>
</dbReference>
<dbReference type="Gene3D" id="2.40.10.120">
    <property type="match status" value="1"/>
</dbReference>
<dbReference type="EMBL" id="CP003742">
    <property type="protein sequence ID" value="AGI72745.1"/>
    <property type="molecule type" value="Genomic_DNA"/>
</dbReference>
<dbReference type="Pfam" id="PF13365">
    <property type="entry name" value="Trypsin_2"/>
    <property type="match status" value="1"/>
</dbReference>
<name>M9RSE3_9RHOB</name>
<organism evidence="3 4">
    <name type="scientific">Octadecabacter arcticus 238</name>
    <dbReference type="NCBI Taxonomy" id="391616"/>
    <lineage>
        <taxon>Bacteria</taxon>
        <taxon>Pseudomonadati</taxon>
        <taxon>Pseudomonadota</taxon>
        <taxon>Alphaproteobacteria</taxon>
        <taxon>Rhodobacterales</taxon>
        <taxon>Roseobacteraceae</taxon>
        <taxon>Octadecabacter</taxon>
    </lineage>
</organism>
<proteinExistence type="predicted"/>
<dbReference type="STRING" id="391616.OA238_c27090"/>
<keyword evidence="1" id="KW-0812">Transmembrane</keyword>
<keyword evidence="1" id="KW-1133">Transmembrane helix</keyword>
<dbReference type="HOGENOM" id="CLU_481290_0_0_5"/>
<dbReference type="InterPro" id="IPR036365">
    <property type="entry name" value="PGBD-like_sf"/>
</dbReference>
<keyword evidence="1" id="KW-0472">Membrane</keyword>
<evidence type="ECO:0000313" key="4">
    <source>
        <dbReference type="Proteomes" id="UP000004688"/>
    </source>
</evidence>
<keyword evidence="4" id="KW-1185">Reference proteome</keyword>
<dbReference type="SUPFAM" id="SSF50494">
    <property type="entry name" value="Trypsin-like serine proteases"/>
    <property type="match status" value="1"/>
</dbReference>
<feature type="domain" description="Peptidoglycan binding-like" evidence="2">
    <location>
        <begin position="188"/>
        <end position="233"/>
    </location>
</feature>
<dbReference type="eggNOG" id="COG3409">
    <property type="taxonomic scope" value="Bacteria"/>
</dbReference>
<dbReference type="eggNOG" id="COG0265">
    <property type="taxonomic scope" value="Bacteria"/>
</dbReference>
<dbReference type="AlphaFoldDB" id="M9RSE3"/>
<protein>
    <recommendedName>
        <fullName evidence="2">Peptidoglycan binding-like domain-containing protein</fullName>
    </recommendedName>
</protein>
<dbReference type="InterPro" id="IPR002477">
    <property type="entry name" value="Peptidoglycan-bd-like"/>
</dbReference>
<evidence type="ECO:0000256" key="1">
    <source>
        <dbReference type="SAM" id="Phobius"/>
    </source>
</evidence>
<dbReference type="SUPFAM" id="SSF47090">
    <property type="entry name" value="PGBD-like"/>
    <property type="match status" value="1"/>
</dbReference>
<dbReference type="Proteomes" id="UP000004688">
    <property type="component" value="Chromosome"/>
</dbReference>
<feature type="transmembrane region" description="Helical" evidence="1">
    <location>
        <begin position="25"/>
        <end position="43"/>
    </location>
</feature>
<accession>M9RSE3</accession>
<dbReference type="KEGG" id="oar:OA238_c27090"/>
<dbReference type="InterPro" id="IPR009003">
    <property type="entry name" value="Peptidase_S1_PA"/>
</dbReference>